<reference evidence="1" key="1">
    <citation type="submission" date="2014-09" db="EMBL/GenBank/DDBJ databases">
        <authorList>
            <person name="Magalhaes I.L.F."/>
            <person name="Oliveira U."/>
            <person name="Santos F.R."/>
            <person name="Vidigal T.H.D.A."/>
            <person name="Brescovit A.D."/>
            <person name="Santos A.J."/>
        </authorList>
    </citation>
    <scope>NUCLEOTIDE SEQUENCE</scope>
    <source>
        <tissue evidence="1">Shoot tissue taken approximately 20 cm above the soil surface</tissue>
    </source>
</reference>
<accession>A0A0A9APX2</accession>
<reference evidence="1" key="2">
    <citation type="journal article" date="2015" name="Data Brief">
        <title>Shoot transcriptome of the giant reed, Arundo donax.</title>
        <authorList>
            <person name="Barrero R.A."/>
            <person name="Guerrero F.D."/>
            <person name="Moolhuijzen P."/>
            <person name="Goolsby J.A."/>
            <person name="Tidwell J."/>
            <person name="Bellgard S.E."/>
            <person name="Bellgard M.I."/>
        </authorList>
    </citation>
    <scope>NUCLEOTIDE SEQUENCE</scope>
    <source>
        <tissue evidence="1">Shoot tissue taken approximately 20 cm above the soil surface</tissue>
    </source>
</reference>
<proteinExistence type="predicted"/>
<dbReference type="AlphaFoldDB" id="A0A0A9APX2"/>
<dbReference type="EMBL" id="GBRH01248798">
    <property type="protein sequence ID" value="JAD49097.1"/>
    <property type="molecule type" value="Transcribed_RNA"/>
</dbReference>
<organism evidence="1">
    <name type="scientific">Arundo donax</name>
    <name type="common">Giant reed</name>
    <name type="synonym">Donax arundinaceus</name>
    <dbReference type="NCBI Taxonomy" id="35708"/>
    <lineage>
        <taxon>Eukaryota</taxon>
        <taxon>Viridiplantae</taxon>
        <taxon>Streptophyta</taxon>
        <taxon>Embryophyta</taxon>
        <taxon>Tracheophyta</taxon>
        <taxon>Spermatophyta</taxon>
        <taxon>Magnoliopsida</taxon>
        <taxon>Liliopsida</taxon>
        <taxon>Poales</taxon>
        <taxon>Poaceae</taxon>
        <taxon>PACMAD clade</taxon>
        <taxon>Arundinoideae</taxon>
        <taxon>Arundineae</taxon>
        <taxon>Arundo</taxon>
    </lineage>
</organism>
<protein>
    <submittedName>
        <fullName evidence="1">Uncharacterized protein</fullName>
    </submittedName>
</protein>
<evidence type="ECO:0000313" key="1">
    <source>
        <dbReference type="EMBL" id="JAD49097.1"/>
    </source>
</evidence>
<sequence length="36" mass="4209">MEINTTRISMAICVAPVKERKKYSLQYLCAYNIQDN</sequence>
<name>A0A0A9APX2_ARUDO</name>